<dbReference type="OMA" id="WGIWGHR"/>
<dbReference type="InterPro" id="IPR013149">
    <property type="entry name" value="ADH-like_C"/>
</dbReference>
<accession>A0A841HCF6</accession>
<dbReference type="PANTHER" id="PTHR43350:SF19">
    <property type="entry name" value="D-GULOSIDE 3-DEHYDROGENASE"/>
    <property type="match status" value="1"/>
</dbReference>
<evidence type="ECO:0000313" key="8">
    <source>
        <dbReference type="Proteomes" id="UP000642919"/>
    </source>
</evidence>
<evidence type="ECO:0000256" key="5">
    <source>
        <dbReference type="ARBA" id="ARBA00023002"/>
    </source>
</evidence>
<dbReference type="Gene3D" id="3.40.50.720">
    <property type="entry name" value="NAD(P)-binding Rossmann-like Domain"/>
    <property type="match status" value="1"/>
</dbReference>
<evidence type="ECO:0000256" key="4">
    <source>
        <dbReference type="ARBA" id="ARBA00022833"/>
    </source>
</evidence>
<evidence type="ECO:0000256" key="3">
    <source>
        <dbReference type="ARBA" id="ARBA00022723"/>
    </source>
</evidence>
<dbReference type="Gene3D" id="3.90.180.10">
    <property type="entry name" value="Medium-chain alcohol dehydrogenases, catalytic domain"/>
    <property type="match status" value="2"/>
</dbReference>
<dbReference type="CDD" id="cd08255">
    <property type="entry name" value="2-desacetyl-2-hydroxyethyl_bacteriochlorophyllide_like"/>
    <property type="match status" value="1"/>
</dbReference>
<comment type="caution">
    <text evidence="7">The sequence shown here is derived from an EMBL/GenBank/DDBJ whole genome shotgun (WGS) entry which is preliminary data.</text>
</comment>
<dbReference type="InterPro" id="IPR011032">
    <property type="entry name" value="GroES-like_sf"/>
</dbReference>
<dbReference type="PANTHER" id="PTHR43350">
    <property type="entry name" value="NAD-DEPENDENT ALCOHOL DEHYDROGENASE"/>
    <property type="match status" value="1"/>
</dbReference>
<evidence type="ECO:0000259" key="6">
    <source>
        <dbReference type="Pfam" id="PF00107"/>
    </source>
</evidence>
<comment type="cofactor">
    <cofactor evidence="1">
        <name>Zn(2+)</name>
        <dbReference type="ChEBI" id="CHEBI:29105"/>
    </cofactor>
</comment>
<dbReference type="EMBL" id="JACHGX010000004">
    <property type="protein sequence ID" value="MBB6090119.1"/>
    <property type="molecule type" value="Genomic_DNA"/>
</dbReference>
<evidence type="ECO:0000256" key="2">
    <source>
        <dbReference type="ARBA" id="ARBA00008072"/>
    </source>
</evidence>
<dbReference type="GeneID" id="68693825"/>
<comment type="similarity">
    <text evidence="2">Belongs to the zinc-containing alcohol dehydrogenase family.</text>
</comment>
<evidence type="ECO:0000256" key="1">
    <source>
        <dbReference type="ARBA" id="ARBA00001947"/>
    </source>
</evidence>
<gene>
    <name evidence="7" type="ORF">HNR49_001492</name>
</gene>
<dbReference type="InterPro" id="IPR036291">
    <property type="entry name" value="NAD(P)-bd_dom_sf"/>
</dbReference>
<dbReference type="Pfam" id="PF00107">
    <property type="entry name" value="ADH_zinc_N"/>
    <property type="match status" value="1"/>
</dbReference>
<evidence type="ECO:0000313" key="7">
    <source>
        <dbReference type="EMBL" id="MBB6090119.1"/>
    </source>
</evidence>
<dbReference type="GO" id="GO:0046872">
    <property type="term" value="F:metal ion binding"/>
    <property type="evidence" value="ECO:0007669"/>
    <property type="project" value="UniProtKB-KW"/>
</dbReference>
<keyword evidence="4" id="KW-0862">Zinc</keyword>
<dbReference type="AlphaFoldDB" id="A0A841HCF6"/>
<name>A0A841HCF6_HALSI</name>
<dbReference type="SUPFAM" id="SSF51735">
    <property type="entry name" value="NAD(P)-binding Rossmann-fold domains"/>
    <property type="match status" value="1"/>
</dbReference>
<dbReference type="SUPFAM" id="SSF50129">
    <property type="entry name" value="GroES-like"/>
    <property type="match status" value="1"/>
</dbReference>
<organism evidence="7 8">
    <name type="scientific">Halobacterium salinarum</name>
    <name type="common">Halobacterium halobium</name>
    <dbReference type="NCBI Taxonomy" id="2242"/>
    <lineage>
        <taxon>Archaea</taxon>
        <taxon>Methanobacteriati</taxon>
        <taxon>Methanobacteriota</taxon>
        <taxon>Stenosarchaea group</taxon>
        <taxon>Halobacteria</taxon>
        <taxon>Halobacteriales</taxon>
        <taxon>Halobacteriaceae</taxon>
        <taxon>Halobacterium</taxon>
    </lineage>
</organism>
<proteinExistence type="inferred from homology"/>
<keyword evidence="5" id="KW-0560">Oxidoreductase</keyword>
<sequence>MDARTLYFTGPGSVAVRTGTVSDPVDDEVVVETQASGISAGSELLVYRGEFPESLPVDATIDALDGEFDYPLAYGYASVGTVTATGPDSTEWLDRRVFAFEPHATRFRTTPDAVVELPDDIATQAATLLPTVETATNLVLDAQPRIGERAVVFGAGAVGLATTQLLASFPLSEVVVVEPLASRRATAAAVGADRTIDPGSTAIADAPPFADAEPAGADVVFELSGRPETLDDAIAAAGYDSRVIVGSWYGAKRAPIDLGGSFHRDRVDIVSSQVSTLSPELRGRWDTDRRFDVAFDRLDAMDADALITHELPLDRAADAYALLDDHPDEARHIILTYQ</sequence>
<protein>
    <submittedName>
        <fullName evidence="7">2-desacetyl-2-hydroxyethyl bacteriochlorophyllide A dehydrogenase</fullName>
    </submittedName>
</protein>
<reference evidence="7" key="1">
    <citation type="submission" date="2020-08" db="EMBL/GenBank/DDBJ databases">
        <title>Genomic Encyclopedia of Type Strains, Phase IV (KMG-IV): sequencing the most valuable type-strain genomes for metagenomic binning, comparative biology and taxonomic classification.</title>
        <authorList>
            <person name="Goeker M."/>
        </authorList>
    </citation>
    <scope>NUCLEOTIDE SEQUENCE</scope>
    <source>
        <strain evidence="7">DSM 669</strain>
    </source>
</reference>
<dbReference type="RefSeq" id="WP_010902730.1">
    <property type="nucleotide sequence ID" value="NZ_JACHGX010000004.1"/>
</dbReference>
<feature type="domain" description="Alcohol dehydrogenase-like C-terminal" evidence="6">
    <location>
        <begin position="157"/>
        <end position="276"/>
    </location>
</feature>
<keyword evidence="3" id="KW-0479">Metal-binding</keyword>
<dbReference type="GO" id="GO:0016491">
    <property type="term" value="F:oxidoreductase activity"/>
    <property type="evidence" value="ECO:0007669"/>
    <property type="project" value="UniProtKB-KW"/>
</dbReference>
<dbReference type="Proteomes" id="UP000642919">
    <property type="component" value="Unassembled WGS sequence"/>
</dbReference>